<keyword evidence="2" id="KW-1133">Transmembrane helix</keyword>
<reference evidence="3 4" key="1">
    <citation type="submission" date="2018-03" db="EMBL/GenBank/DDBJ databases">
        <title>Genomic Encyclopedia of Type Strains, Phase III (KMG-III): the genomes of soil and plant-associated and newly described type strains.</title>
        <authorList>
            <person name="Whitman W."/>
        </authorList>
    </citation>
    <scope>NUCLEOTIDE SEQUENCE [LARGE SCALE GENOMIC DNA]</scope>
    <source>
        <strain evidence="3 4">CGMCC 1.12700</strain>
    </source>
</reference>
<protein>
    <recommendedName>
        <fullName evidence="5">VCBS repeat protein</fullName>
    </recommendedName>
</protein>
<keyword evidence="2" id="KW-0812">Transmembrane</keyword>
<comment type="caution">
    <text evidence="3">The sequence shown here is derived from an EMBL/GenBank/DDBJ whole genome shotgun (WGS) entry which is preliminary data.</text>
</comment>
<feature type="compositionally biased region" description="Acidic residues" evidence="1">
    <location>
        <begin position="67"/>
        <end position="77"/>
    </location>
</feature>
<evidence type="ECO:0000256" key="1">
    <source>
        <dbReference type="SAM" id="MobiDB-lite"/>
    </source>
</evidence>
<evidence type="ECO:0000313" key="4">
    <source>
        <dbReference type="Proteomes" id="UP000240572"/>
    </source>
</evidence>
<evidence type="ECO:0008006" key="5">
    <source>
        <dbReference type="Google" id="ProtNLM"/>
    </source>
</evidence>
<dbReference type="AlphaFoldDB" id="A0A2P8D332"/>
<organism evidence="3 4">
    <name type="scientific">Taibaiella chishuiensis</name>
    <dbReference type="NCBI Taxonomy" id="1434707"/>
    <lineage>
        <taxon>Bacteria</taxon>
        <taxon>Pseudomonadati</taxon>
        <taxon>Bacteroidota</taxon>
        <taxon>Chitinophagia</taxon>
        <taxon>Chitinophagales</taxon>
        <taxon>Chitinophagaceae</taxon>
        <taxon>Taibaiella</taxon>
    </lineage>
</organism>
<dbReference type="OrthoDB" id="1231193at2"/>
<dbReference type="InterPro" id="IPR028994">
    <property type="entry name" value="Integrin_alpha_N"/>
</dbReference>
<dbReference type="RefSeq" id="WP_106523517.1">
    <property type="nucleotide sequence ID" value="NZ_PYGD01000005.1"/>
</dbReference>
<sequence length="292" mass="32164">MENSGKAKGSSTSIVVITVLALVLAAGALFLWQYRNTTPEPVVAPVAAAIPVPEKTTSAPAPPVEPQEPEGEEEESPYSEYRVVANSIVLPGAKLLFGDKVFADERKSGSTRKIILLKNPYRYPGGTAYQVNPGSLIEEYRFEEYKNNFSLAPFSELSPAVKSVLLAENYSDGNKYSITQNAERAGVCLATGDFDGDGMKDIAVLMDNNEKQVCRLLILCTNKATRQPYVAFAENYADRMKVHGFRKRASVFMNTQHFVPAPQDGIIVRGEDVVLAVIYDSSLQKFKTYYQE</sequence>
<evidence type="ECO:0000256" key="2">
    <source>
        <dbReference type="SAM" id="Phobius"/>
    </source>
</evidence>
<gene>
    <name evidence="3" type="ORF">B0I18_105208</name>
</gene>
<feature type="region of interest" description="Disordered" evidence="1">
    <location>
        <begin position="54"/>
        <end position="78"/>
    </location>
</feature>
<accession>A0A2P8D332</accession>
<proteinExistence type="predicted"/>
<keyword evidence="4" id="KW-1185">Reference proteome</keyword>
<dbReference type="SUPFAM" id="SSF69318">
    <property type="entry name" value="Integrin alpha N-terminal domain"/>
    <property type="match status" value="1"/>
</dbReference>
<keyword evidence="2" id="KW-0472">Membrane</keyword>
<dbReference type="EMBL" id="PYGD01000005">
    <property type="protein sequence ID" value="PSK91623.1"/>
    <property type="molecule type" value="Genomic_DNA"/>
</dbReference>
<feature type="transmembrane region" description="Helical" evidence="2">
    <location>
        <begin position="12"/>
        <end position="32"/>
    </location>
</feature>
<dbReference type="Proteomes" id="UP000240572">
    <property type="component" value="Unassembled WGS sequence"/>
</dbReference>
<name>A0A2P8D332_9BACT</name>
<evidence type="ECO:0000313" key="3">
    <source>
        <dbReference type="EMBL" id="PSK91623.1"/>
    </source>
</evidence>